<name>A0A7G7YNP6_9CORY</name>
<dbReference type="InterPro" id="IPR005119">
    <property type="entry name" value="LysR_subst-bd"/>
</dbReference>
<dbReference type="PRINTS" id="PR00039">
    <property type="entry name" value="HTHLYSR"/>
</dbReference>
<dbReference type="PANTHER" id="PTHR30346:SF26">
    <property type="entry name" value="HYDROGEN PEROXIDE-INDUCIBLE GENES ACTIVATOR"/>
    <property type="match status" value="1"/>
</dbReference>
<keyword evidence="9" id="KW-1185">Reference proteome</keyword>
<protein>
    <recommendedName>
        <fullName evidence="6">Probable hydrogen peroxide-inducible genes activator</fullName>
    </recommendedName>
</protein>
<keyword evidence="4" id="KW-0010">Activator</keyword>
<feature type="domain" description="HTH lysR-type" evidence="7">
    <location>
        <begin position="8"/>
        <end position="65"/>
    </location>
</feature>
<evidence type="ECO:0000259" key="7">
    <source>
        <dbReference type="PROSITE" id="PS50931"/>
    </source>
</evidence>
<dbReference type="RefSeq" id="WP_186276652.1">
    <property type="nucleotide sequence ID" value="NZ_CP046883.1"/>
</dbReference>
<evidence type="ECO:0000256" key="5">
    <source>
        <dbReference type="ARBA" id="ARBA00023163"/>
    </source>
</evidence>
<evidence type="ECO:0000313" key="8">
    <source>
        <dbReference type="EMBL" id="QNH96116.1"/>
    </source>
</evidence>
<dbReference type="Gene3D" id="3.40.190.10">
    <property type="entry name" value="Periplasmic binding protein-like II"/>
    <property type="match status" value="2"/>
</dbReference>
<reference evidence="8 9" key="1">
    <citation type="submission" date="2019-12" db="EMBL/GenBank/DDBJ databases">
        <title>Corynebacterium sp. nov., isolated from feces of the Anser Albifrons in China.</title>
        <authorList>
            <person name="Liu Q."/>
        </authorList>
    </citation>
    <scope>NUCLEOTIDE SEQUENCE [LARGE SCALE GENOMIC DNA]</scope>
    <source>
        <strain evidence="8 9">23H37-10</strain>
    </source>
</reference>
<dbReference type="Pfam" id="PF00126">
    <property type="entry name" value="HTH_1"/>
    <property type="match status" value="1"/>
</dbReference>
<dbReference type="SUPFAM" id="SSF46785">
    <property type="entry name" value="Winged helix' DNA-binding domain"/>
    <property type="match status" value="1"/>
</dbReference>
<organism evidence="8 9">
    <name type="scientific">Corynebacterium anserum</name>
    <dbReference type="NCBI Taxonomy" id="2684406"/>
    <lineage>
        <taxon>Bacteria</taxon>
        <taxon>Bacillati</taxon>
        <taxon>Actinomycetota</taxon>
        <taxon>Actinomycetes</taxon>
        <taxon>Mycobacteriales</taxon>
        <taxon>Corynebacteriaceae</taxon>
        <taxon>Corynebacterium</taxon>
    </lineage>
</organism>
<accession>A0A7G7YNP6</accession>
<dbReference type="Pfam" id="PF03466">
    <property type="entry name" value="LysR_substrate"/>
    <property type="match status" value="1"/>
</dbReference>
<gene>
    <name evidence="8" type="ORF">GP473_05085</name>
</gene>
<dbReference type="GO" id="GO:0003700">
    <property type="term" value="F:DNA-binding transcription factor activity"/>
    <property type="evidence" value="ECO:0007669"/>
    <property type="project" value="InterPro"/>
</dbReference>
<keyword evidence="5" id="KW-0804">Transcription</keyword>
<comment type="similarity">
    <text evidence="1">Belongs to the LysR transcriptional regulatory family.</text>
</comment>
<evidence type="ECO:0000256" key="1">
    <source>
        <dbReference type="ARBA" id="ARBA00009437"/>
    </source>
</evidence>
<proteinExistence type="inferred from homology"/>
<dbReference type="KEGG" id="cans:GP473_05085"/>
<dbReference type="CDD" id="cd08411">
    <property type="entry name" value="PBP2_OxyR"/>
    <property type="match status" value="1"/>
</dbReference>
<evidence type="ECO:0000256" key="2">
    <source>
        <dbReference type="ARBA" id="ARBA00023015"/>
    </source>
</evidence>
<sequence>MVQKDSRPTIAQLRTFATIAEFGHFGAAANHLGISQPSLSQALAALESGLGVQLVERSTRNVIITPIGRTLLPYAQTTLESLEAFVSHAQGANGGLVGTLSIGMIPTVAPYILPDFLQSTTAMVPELSPCIVEEMTPHLIESLRQGKIDVAVIGKSTETTGLHSVDLYTEEFVLVVPHDNSLAGRRDLVMEDLVSVDMLLLDDGHCLRDQVLDLCRTVDMAKDPRRSMTRAASLPTVMQLVAAGIGGTLVPLSAVATECQRDGIALATFAEGASQAGRTISLTYRSSSTRTEDYASLGEMIAGSYHVAAEQGRRVLASR</sequence>
<dbReference type="GO" id="GO:0003677">
    <property type="term" value="F:DNA binding"/>
    <property type="evidence" value="ECO:0007669"/>
    <property type="project" value="UniProtKB-KW"/>
</dbReference>
<dbReference type="GO" id="GO:0032993">
    <property type="term" value="C:protein-DNA complex"/>
    <property type="evidence" value="ECO:0007669"/>
    <property type="project" value="TreeGrafter"/>
</dbReference>
<evidence type="ECO:0000313" key="9">
    <source>
        <dbReference type="Proteomes" id="UP000515275"/>
    </source>
</evidence>
<dbReference type="SUPFAM" id="SSF53850">
    <property type="entry name" value="Periplasmic binding protein-like II"/>
    <property type="match status" value="1"/>
</dbReference>
<evidence type="ECO:0000256" key="3">
    <source>
        <dbReference type="ARBA" id="ARBA00023125"/>
    </source>
</evidence>
<keyword evidence="3" id="KW-0238">DNA-binding</keyword>
<dbReference type="InterPro" id="IPR036388">
    <property type="entry name" value="WH-like_DNA-bd_sf"/>
</dbReference>
<dbReference type="EMBL" id="CP046883">
    <property type="protein sequence ID" value="QNH96116.1"/>
    <property type="molecule type" value="Genomic_DNA"/>
</dbReference>
<dbReference type="InterPro" id="IPR036390">
    <property type="entry name" value="WH_DNA-bd_sf"/>
</dbReference>
<dbReference type="Gene3D" id="1.10.10.10">
    <property type="entry name" value="Winged helix-like DNA-binding domain superfamily/Winged helix DNA-binding domain"/>
    <property type="match status" value="1"/>
</dbReference>
<dbReference type="PANTHER" id="PTHR30346">
    <property type="entry name" value="TRANSCRIPTIONAL DUAL REGULATOR HCAR-RELATED"/>
    <property type="match status" value="1"/>
</dbReference>
<dbReference type="InterPro" id="IPR000847">
    <property type="entry name" value="LysR_HTH_N"/>
</dbReference>
<dbReference type="FunFam" id="1.10.10.10:FF:000001">
    <property type="entry name" value="LysR family transcriptional regulator"/>
    <property type="match status" value="1"/>
</dbReference>
<dbReference type="Proteomes" id="UP000515275">
    <property type="component" value="Chromosome"/>
</dbReference>
<evidence type="ECO:0000256" key="6">
    <source>
        <dbReference type="ARBA" id="ARBA00040885"/>
    </source>
</evidence>
<keyword evidence="2" id="KW-0805">Transcription regulation</keyword>
<dbReference type="AlphaFoldDB" id="A0A7G7YNP6"/>
<evidence type="ECO:0000256" key="4">
    <source>
        <dbReference type="ARBA" id="ARBA00023159"/>
    </source>
</evidence>
<dbReference type="PROSITE" id="PS50931">
    <property type="entry name" value="HTH_LYSR"/>
    <property type="match status" value="1"/>
</dbReference>